<name>A0A0X8JH13_ACTRD</name>
<evidence type="ECO:0000256" key="1">
    <source>
        <dbReference type="SAM" id="MobiDB-lite"/>
    </source>
</evidence>
<dbReference type="EMBL" id="CP014228">
    <property type="protein sequence ID" value="AMD88392.1"/>
    <property type="molecule type" value="Genomic_DNA"/>
</dbReference>
<gene>
    <name evidence="2" type="ORF">AXF14_03110</name>
</gene>
<protein>
    <submittedName>
        <fullName evidence="2">Transcriptional regulator</fullName>
    </submittedName>
</protein>
<feature type="region of interest" description="Disordered" evidence="1">
    <location>
        <begin position="1"/>
        <end position="73"/>
    </location>
</feature>
<keyword evidence="3" id="KW-1185">Reference proteome</keyword>
<proteinExistence type="predicted"/>
<dbReference type="KEGG" id="ard:AXF14_03110"/>
<dbReference type="Proteomes" id="UP000065220">
    <property type="component" value="Chromosome"/>
</dbReference>
<evidence type="ECO:0000313" key="3">
    <source>
        <dbReference type="Proteomes" id="UP000065220"/>
    </source>
</evidence>
<organism evidence="2 3">
    <name type="scientific">Actinomyces radicidentis</name>
    <dbReference type="NCBI Taxonomy" id="111015"/>
    <lineage>
        <taxon>Bacteria</taxon>
        <taxon>Bacillati</taxon>
        <taxon>Actinomycetota</taxon>
        <taxon>Actinomycetes</taxon>
        <taxon>Actinomycetales</taxon>
        <taxon>Actinomycetaceae</taxon>
        <taxon>Actinomyces</taxon>
    </lineage>
</organism>
<dbReference type="AlphaFoldDB" id="A0A0X8JH13"/>
<evidence type="ECO:0000313" key="2">
    <source>
        <dbReference type="EMBL" id="AMD88392.1"/>
    </source>
</evidence>
<dbReference type="OrthoDB" id="3255913at2"/>
<accession>A0A0X8JH13</accession>
<reference evidence="3" key="1">
    <citation type="submission" date="2016-02" db="EMBL/GenBank/DDBJ databases">
        <authorList>
            <person name="Holder M.E."/>
            <person name="Ajami N.J."/>
            <person name="Petrosino J.F."/>
        </authorList>
    </citation>
    <scope>NUCLEOTIDE SEQUENCE [LARGE SCALE GENOMIC DNA]</scope>
    <source>
        <strain evidence="3">CCUG 36733</strain>
    </source>
</reference>
<sequence>MALSAQDAERVAQGLEPLEVAEERRRRSVDALTDALSRDGGVLGRDSSASEHANDARLLGDVPPHWGHGPAIG</sequence>